<dbReference type="Pfam" id="PF10502">
    <property type="entry name" value="Peptidase_S26"/>
    <property type="match status" value="1"/>
</dbReference>
<dbReference type="Proteomes" id="UP000253046">
    <property type="component" value="Unassembled WGS sequence"/>
</dbReference>
<dbReference type="AlphaFoldDB" id="A0A366I431"/>
<protein>
    <submittedName>
        <fullName evidence="3">Conjugative transfer signal peptidase TraF</fullName>
    </submittedName>
</protein>
<dbReference type="InterPro" id="IPR036286">
    <property type="entry name" value="LexA/Signal_pep-like_sf"/>
</dbReference>
<dbReference type="InterPro" id="IPR021263">
    <property type="entry name" value="DUF2840"/>
</dbReference>
<dbReference type="SUPFAM" id="SSF51306">
    <property type="entry name" value="LexA/Signal peptidase"/>
    <property type="match status" value="1"/>
</dbReference>
<evidence type="ECO:0000313" key="3">
    <source>
        <dbReference type="EMBL" id="RBP62709.1"/>
    </source>
</evidence>
<dbReference type="OrthoDB" id="9810432at2"/>
<dbReference type="Gene3D" id="2.10.109.10">
    <property type="entry name" value="Umud Fragment, subunit A"/>
    <property type="match status" value="1"/>
</dbReference>
<dbReference type="EMBL" id="QNRY01000015">
    <property type="protein sequence ID" value="RBP62709.1"/>
    <property type="molecule type" value="Genomic_DNA"/>
</dbReference>
<evidence type="ECO:0000259" key="2">
    <source>
        <dbReference type="Pfam" id="PF10502"/>
    </source>
</evidence>
<feature type="region of interest" description="Disordered" evidence="1">
    <location>
        <begin position="1"/>
        <end position="20"/>
    </location>
</feature>
<keyword evidence="4" id="KW-1185">Reference proteome</keyword>
<feature type="domain" description="Peptidase S26" evidence="2">
    <location>
        <begin position="144"/>
        <end position="258"/>
    </location>
</feature>
<accession>A0A366I431</accession>
<gene>
    <name evidence="3" type="ORF">DES54_11546</name>
</gene>
<dbReference type="InterPro" id="IPR019533">
    <property type="entry name" value="Peptidase_S26"/>
</dbReference>
<name>A0A366I431_9GAMM</name>
<organism evidence="3 4">
    <name type="scientific">Brenneria salicis ATCC 15712 = DSM 30166</name>
    <dbReference type="NCBI Taxonomy" id="714314"/>
    <lineage>
        <taxon>Bacteria</taxon>
        <taxon>Pseudomonadati</taxon>
        <taxon>Pseudomonadota</taxon>
        <taxon>Gammaproteobacteria</taxon>
        <taxon>Enterobacterales</taxon>
        <taxon>Pectobacteriaceae</taxon>
        <taxon>Brenneria</taxon>
    </lineage>
</organism>
<evidence type="ECO:0000313" key="4">
    <source>
        <dbReference type="Proteomes" id="UP000253046"/>
    </source>
</evidence>
<reference evidence="3 4" key="1">
    <citation type="submission" date="2018-06" db="EMBL/GenBank/DDBJ databases">
        <title>Genomic Encyclopedia of Type Strains, Phase IV (KMG-IV): sequencing the most valuable type-strain genomes for metagenomic binning, comparative biology and taxonomic classification.</title>
        <authorList>
            <person name="Goeker M."/>
        </authorList>
    </citation>
    <scope>NUCLEOTIDE SEQUENCE [LARGE SCALE GENOMIC DNA]</scope>
    <source>
        <strain evidence="3 4">DSM 30166</strain>
    </source>
</reference>
<dbReference type="GO" id="GO:0004252">
    <property type="term" value="F:serine-type endopeptidase activity"/>
    <property type="evidence" value="ECO:0007669"/>
    <property type="project" value="InterPro"/>
</dbReference>
<dbReference type="GO" id="GO:0006465">
    <property type="term" value="P:signal peptide processing"/>
    <property type="evidence" value="ECO:0007669"/>
    <property type="project" value="InterPro"/>
</dbReference>
<sequence>MTGNAAPRVRGGPVPSALPSDSLTRVELTHVEKKIENWIRFGREAHEQILDRRRRVFAFRPDTIFAFVRWASNDFGTIISRIDIVRAVEPHEPYQTLPFVRPGGDILLKIEGWPKVEQVLRHIDAIQAIGLYDIDPPGDLPGDLIVPDLVAVDPPEALAEFMVERGYIGRGVPLLKRVMALPGQEVCRVRRTITVDGIELGAALDRDRTGRDLPVWQGCRRIAGDEIFLMNPDVRDSLDGRYFGPIPVSAVIGRATPIYTDEDGDGRFVWRAATR</sequence>
<dbReference type="RefSeq" id="WP_113866483.1">
    <property type="nucleotide sequence ID" value="NZ_AGJP01000001.1"/>
</dbReference>
<dbReference type="Pfam" id="PF11000">
    <property type="entry name" value="DUF2840"/>
    <property type="match status" value="1"/>
</dbReference>
<proteinExistence type="predicted"/>
<evidence type="ECO:0000256" key="1">
    <source>
        <dbReference type="SAM" id="MobiDB-lite"/>
    </source>
</evidence>
<comment type="caution">
    <text evidence="3">The sequence shown here is derived from an EMBL/GenBank/DDBJ whole genome shotgun (WGS) entry which is preliminary data.</text>
</comment>